<evidence type="ECO:0000256" key="2">
    <source>
        <dbReference type="PROSITE-ProRule" id="PRU01363"/>
    </source>
</evidence>
<dbReference type="PANTHER" id="PTHR43775:SF51">
    <property type="entry name" value="INACTIVE PHENOLPHTHIOCEROL SYNTHESIS POLYKETIDE SYNTHASE TYPE I PKS1-RELATED"/>
    <property type="match status" value="1"/>
</dbReference>
<feature type="active site" description="Proton donor; for dehydratase activity" evidence="2">
    <location>
        <position position="492"/>
    </location>
</feature>
<evidence type="ECO:0000313" key="4">
    <source>
        <dbReference type="EMBL" id="WGV26160.1"/>
    </source>
</evidence>
<dbReference type="InterPro" id="IPR049900">
    <property type="entry name" value="PKS_mFAS_DH"/>
</dbReference>
<dbReference type="Gene3D" id="3.40.50.720">
    <property type="entry name" value="NAD(P)-binding Rossmann-like Domain"/>
    <property type="match status" value="1"/>
</dbReference>
<protein>
    <submittedName>
        <fullName evidence="4">SDR family NAD(P)-dependent oxidoreductase</fullName>
    </submittedName>
</protein>
<evidence type="ECO:0000259" key="3">
    <source>
        <dbReference type="PROSITE" id="PS52019"/>
    </source>
</evidence>
<dbReference type="InterPro" id="IPR050091">
    <property type="entry name" value="PKS_NRPS_Biosynth_Enz"/>
</dbReference>
<feature type="domain" description="PKS/mFAS DH" evidence="3">
    <location>
        <begin position="283"/>
        <end position="575"/>
    </location>
</feature>
<proteinExistence type="predicted"/>
<dbReference type="InterPro" id="IPR036291">
    <property type="entry name" value="NAD(P)-bd_dom_sf"/>
</dbReference>
<dbReference type="Pfam" id="PF08659">
    <property type="entry name" value="KR"/>
    <property type="match status" value="1"/>
</dbReference>
<dbReference type="RefSeq" id="WP_281483415.1">
    <property type="nucleotide sequence ID" value="NZ_CP124543.1"/>
</dbReference>
<reference evidence="4 5" key="1">
    <citation type="journal article" date="2023" name="Limnol Oceanogr Lett">
        <title>Environmental adaptations by the intertidal Antarctic cyanobacterium Halotia branconii CENA392 as revealed using long-read genome sequencing.</title>
        <authorList>
            <person name="Dextro R.B."/>
            <person name="Delbaje E."/>
            <person name="Freitas P.N.N."/>
            <person name="Geraldes V."/>
            <person name="Pinto E."/>
            <person name="Long P.F."/>
            <person name="Fiore M.F."/>
        </authorList>
    </citation>
    <scope>NUCLEOTIDE SEQUENCE [LARGE SCALE GENOMIC DNA]</scope>
    <source>
        <strain evidence="4 5">CENA392</strain>
    </source>
</reference>
<feature type="active site" description="Proton acceptor; for dehydratase activity" evidence="2">
    <location>
        <position position="316"/>
    </location>
</feature>
<sequence length="577" mass="64715">MTTLTQINPSSVFVVSGGAKGITAECTIKLAQHQPCKFILLGRSEILETEPDFADDCLEESALKKRIMENLLTQGEKPTPMSVQKIYHQIAASREIKKTLAAIQKIGAQAEYISVDVTDKLALQEKLTAAVKRTGPITGIIHGAGNLADKLIEKKTEQDFEKVYAAKVQGLENLLSCVNLNQIQHLVLFSSVTGFYGNIGQSDYAIANEILNKSAHLIKQYHPQCHVVAINWGAWDSGMMTSELKKAFTERGIKIIPVEGGTQMLVNEMHSVTDATTQVVIGNPMNPPPVTFDLELRSYQIRRRLTLKENPFLLDHVIAESAVLPATCAMSWMINACEERYPGYKFLTCQDFKILKGIPFNESLAEEYILELQETSKTASASIDFQTTILSKTSTGKTHFHFKSLIKLVQEIPEPPIYESANFTEDHIITTIGKDFYQNGDLSLFHGTAFQQITRVLNISSQKITVECFWQKITDKQQGQFPVRWCNPYTTDLSTQSLWIWLSHFHQTVCLPGELTLSEQFAAMPCNEPFYVSCEIKRKTESSVTADFMIHNRQGQIYLRILGAKAVIVPTQLIKRK</sequence>
<organism evidence="4 5">
    <name type="scientific">Halotia branconii CENA392</name>
    <dbReference type="NCBI Taxonomy" id="1539056"/>
    <lineage>
        <taxon>Bacteria</taxon>
        <taxon>Bacillati</taxon>
        <taxon>Cyanobacteriota</taxon>
        <taxon>Cyanophyceae</taxon>
        <taxon>Nostocales</taxon>
        <taxon>Nodulariaceae</taxon>
        <taxon>Halotia</taxon>
    </lineage>
</organism>
<dbReference type="InterPro" id="IPR049552">
    <property type="entry name" value="PKS_DH_N"/>
</dbReference>
<dbReference type="Gene3D" id="3.10.129.110">
    <property type="entry name" value="Polyketide synthase dehydratase"/>
    <property type="match status" value="1"/>
</dbReference>
<dbReference type="GO" id="GO:0004312">
    <property type="term" value="F:fatty acid synthase activity"/>
    <property type="evidence" value="ECO:0007669"/>
    <property type="project" value="TreeGrafter"/>
</dbReference>
<name>A0AAJ6P9W2_9CYAN</name>
<dbReference type="InterPro" id="IPR042104">
    <property type="entry name" value="PKS_dehydratase_sf"/>
</dbReference>
<dbReference type="Proteomes" id="UP001223520">
    <property type="component" value="Chromosome"/>
</dbReference>
<dbReference type="PROSITE" id="PS52019">
    <property type="entry name" value="PKS_MFAS_DH"/>
    <property type="match status" value="1"/>
</dbReference>
<dbReference type="GO" id="GO:0006633">
    <property type="term" value="P:fatty acid biosynthetic process"/>
    <property type="evidence" value="ECO:0007669"/>
    <property type="project" value="TreeGrafter"/>
</dbReference>
<dbReference type="SMART" id="SM00822">
    <property type="entry name" value="PKS_KR"/>
    <property type="match status" value="1"/>
</dbReference>
<dbReference type="SUPFAM" id="SSF51735">
    <property type="entry name" value="NAD(P)-binding Rossmann-fold domains"/>
    <property type="match status" value="1"/>
</dbReference>
<dbReference type="InterPro" id="IPR057326">
    <property type="entry name" value="KR_dom"/>
</dbReference>
<accession>A0AAJ6P9W2</accession>
<dbReference type="InterPro" id="IPR013968">
    <property type="entry name" value="PKS_KR"/>
</dbReference>
<feature type="region of interest" description="N-terminal hotdog fold" evidence="2">
    <location>
        <begin position="283"/>
        <end position="413"/>
    </location>
</feature>
<dbReference type="CDD" id="cd08953">
    <property type="entry name" value="KR_2_SDR_x"/>
    <property type="match status" value="1"/>
</dbReference>
<evidence type="ECO:0000313" key="5">
    <source>
        <dbReference type="Proteomes" id="UP001223520"/>
    </source>
</evidence>
<gene>
    <name evidence="4" type="ORF">QI031_01180</name>
</gene>
<dbReference type="AlphaFoldDB" id="A0AAJ6P9W2"/>
<dbReference type="EMBL" id="CP124543">
    <property type="protein sequence ID" value="WGV26160.1"/>
    <property type="molecule type" value="Genomic_DNA"/>
</dbReference>
<keyword evidence="1" id="KW-0808">Transferase</keyword>
<feature type="region of interest" description="C-terminal hotdog fold" evidence="2">
    <location>
        <begin position="428"/>
        <end position="575"/>
    </location>
</feature>
<dbReference type="PANTHER" id="PTHR43775">
    <property type="entry name" value="FATTY ACID SYNTHASE"/>
    <property type="match status" value="1"/>
</dbReference>
<dbReference type="KEGG" id="hbq:QI031_01180"/>
<keyword evidence="5" id="KW-1185">Reference proteome</keyword>
<evidence type="ECO:0000256" key="1">
    <source>
        <dbReference type="ARBA" id="ARBA00022679"/>
    </source>
</evidence>
<dbReference type="Pfam" id="PF21089">
    <property type="entry name" value="PKS_DH_N"/>
    <property type="match status" value="1"/>
</dbReference>